<protein>
    <submittedName>
        <fullName evidence="1">Uncharacterized protein</fullName>
    </submittedName>
</protein>
<comment type="caution">
    <text evidence="1">The sequence shown here is derived from an EMBL/GenBank/DDBJ whole genome shotgun (WGS) entry which is preliminary data.</text>
</comment>
<accession>A0A4C1W341</accession>
<name>A0A4C1W341_EUMVA</name>
<gene>
    <name evidence="1" type="ORF">EVAR_33399_1</name>
</gene>
<reference evidence="1 2" key="1">
    <citation type="journal article" date="2019" name="Commun. Biol.">
        <title>The bagworm genome reveals a unique fibroin gene that provides high tensile strength.</title>
        <authorList>
            <person name="Kono N."/>
            <person name="Nakamura H."/>
            <person name="Ohtoshi R."/>
            <person name="Tomita M."/>
            <person name="Numata K."/>
            <person name="Arakawa K."/>
        </authorList>
    </citation>
    <scope>NUCLEOTIDE SEQUENCE [LARGE SCALE GENOMIC DNA]</scope>
</reference>
<dbReference type="Proteomes" id="UP000299102">
    <property type="component" value="Unassembled WGS sequence"/>
</dbReference>
<proteinExistence type="predicted"/>
<dbReference type="EMBL" id="BGZK01000462">
    <property type="protein sequence ID" value="GBP44972.1"/>
    <property type="molecule type" value="Genomic_DNA"/>
</dbReference>
<dbReference type="AlphaFoldDB" id="A0A4C1W341"/>
<sequence>MQLLLLGKRLRVQFGTCNYLRVPAAGRRRDGARRAARGGGERRGSVVAKLIYSLLIFYSAVCSGRYCIRAAVCYAAFAPRPSAALASSFSQLSANMLLREENASTPPFLLTVGSETVQRGTSPSGLLVKRG</sequence>
<evidence type="ECO:0000313" key="1">
    <source>
        <dbReference type="EMBL" id="GBP44972.1"/>
    </source>
</evidence>
<organism evidence="1 2">
    <name type="scientific">Eumeta variegata</name>
    <name type="common">Bagworm moth</name>
    <name type="synonym">Eumeta japonica</name>
    <dbReference type="NCBI Taxonomy" id="151549"/>
    <lineage>
        <taxon>Eukaryota</taxon>
        <taxon>Metazoa</taxon>
        <taxon>Ecdysozoa</taxon>
        <taxon>Arthropoda</taxon>
        <taxon>Hexapoda</taxon>
        <taxon>Insecta</taxon>
        <taxon>Pterygota</taxon>
        <taxon>Neoptera</taxon>
        <taxon>Endopterygota</taxon>
        <taxon>Lepidoptera</taxon>
        <taxon>Glossata</taxon>
        <taxon>Ditrysia</taxon>
        <taxon>Tineoidea</taxon>
        <taxon>Psychidae</taxon>
        <taxon>Oiketicinae</taxon>
        <taxon>Eumeta</taxon>
    </lineage>
</organism>
<keyword evidence="2" id="KW-1185">Reference proteome</keyword>
<evidence type="ECO:0000313" key="2">
    <source>
        <dbReference type="Proteomes" id="UP000299102"/>
    </source>
</evidence>